<proteinExistence type="predicted"/>
<name>A0A235BPN2_UNCW3</name>
<dbReference type="Pfam" id="PF00562">
    <property type="entry name" value="RNA_pol_Rpb2_6"/>
    <property type="match status" value="1"/>
</dbReference>
<keyword evidence="2 9" id="KW-0240">DNA-directed RNA polymerase</keyword>
<accession>A0A235BPN2</accession>
<sequence length="474" mass="52912">HIQQFEVQIRDTKLGPEEITREIPNVSEQAVKDLDANGIIRIGARVEPDDILVGKVSPKGEVELTPEERLIRAIFGEKARDVKDTSLRVSPGVTGIVTDVVVLSRRSSDKITKEEIKDRIREVHLRAQRKITELRKIVNGKKRNLLKGRTALADLKDKKGNIKIKKGKKIPLLDDKVLDNIRIIKKSISKDGYEKIQKLNDKQNEAIKRIKMQEKVEVKNASEGDNLPPGVLKVIKVYIGQVRSVMVGDKLSGRHGNKGTIAKIAFEEDVPYLSDGTPVDMILNPLGVPSRMNVGQTLETQLGWAAKLLNTSVACPVFEGAKIEEIEEMLKEAHLPSDGKATLYDGRTGKPFHDKITVGYIYMMKLSHMVEDKVHARSIGSYSLVTQQPLGGKAQFGGQRFGEMEVWALESYGAAYTLQEMLTVKSDDIMGRKKLYEALVKGESLPEPRLPISFNVLLKELAGLCMEIELVREK</sequence>
<dbReference type="EMBL" id="NOZQ01000203">
    <property type="protein sequence ID" value="OYD14136.1"/>
    <property type="molecule type" value="Genomic_DNA"/>
</dbReference>
<dbReference type="Gene3D" id="2.40.50.150">
    <property type="match status" value="1"/>
</dbReference>
<dbReference type="PROSITE" id="PS01166">
    <property type="entry name" value="RNA_POL_BETA"/>
    <property type="match status" value="1"/>
</dbReference>
<dbReference type="InterPro" id="IPR037033">
    <property type="entry name" value="DNA-dir_RNAP_su2_hyb_sf"/>
</dbReference>
<dbReference type="InterPro" id="IPR007641">
    <property type="entry name" value="RNA_pol_Rpb2_7"/>
</dbReference>
<comment type="catalytic activity">
    <reaction evidence="6">
        <text>RNA(n) + a ribonucleoside 5'-triphosphate = RNA(n+1) + diphosphate</text>
        <dbReference type="Rhea" id="RHEA:21248"/>
        <dbReference type="Rhea" id="RHEA-COMP:14527"/>
        <dbReference type="Rhea" id="RHEA-COMP:17342"/>
        <dbReference type="ChEBI" id="CHEBI:33019"/>
        <dbReference type="ChEBI" id="CHEBI:61557"/>
        <dbReference type="ChEBI" id="CHEBI:140395"/>
        <dbReference type="EC" id="2.7.7.6"/>
    </reaction>
</comment>
<feature type="domain" description="DNA-directed RNA polymerase subunit 2 hybrid-binding" evidence="7">
    <location>
        <begin position="2"/>
        <end position="395"/>
    </location>
</feature>
<dbReference type="GO" id="GO:0032549">
    <property type="term" value="F:ribonucleoside binding"/>
    <property type="evidence" value="ECO:0007669"/>
    <property type="project" value="InterPro"/>
</dbReference>
<dbReference type="Pfam" id="PF04560">
    <property type="entry name" value="RNA_pol_Rpb2_7"/>
    <property type="match status" value="1"/>
</dbReference>
<dbReference type="AlphaFoldDB" id="A0A235BPN2"/>
<gene>
    <name evidence="9" type="ORF">CH333_08935</name>
</gene>
<dbReference type="InterPro" id="IPR007121">
    <property type="entry name" value="RNA_pol_bsu_CS"/>
</dbReference>
<dbReference type="InterPro" id="IPR014724">
    <property type="entry name" value="RNA_pol_RPB2_OB-fold"/>
</dbReference>
<feature type="non-terminal residue" evidence="9">
    <location>
        <position position="1"/>
    </location>
</feature>
<evidence type="ECO:0000313" key="9">
    <source>
        <dbReference type="EMBL" id="OYD14136.1"/>
    </source>
</evidence>
<dbReference type="GO" id="GO:0003899">
    <property type="term" value="F:DNA-directed RNA polymerase activity"/>
    <property type="evidence" value="ECO:0007669"/>
    <property type="project" value="UniProtKB-EC"/>
</dbReference>
<feature type="domain" description="RNA polymerase Rpb2" evidence="8">
    <location>
        <begin position="397"/>
        <end position="471"/>
    </location>
</feature>
<dbReference type="Gene3D" id="3.90.1800.10">
    <property type="entry name" value="RNA polymerase alpha subunit dimerisation domain"/>
    <property type="match status" value="1"/>
</dbReference>
<dbReference type="InterPro" id="IPR015712">
    <property type="entry name" value="DNA-dir_RNA_pol_su2"/>
</dbReference>
<dbReference type="SUPFAM" id="SSF64484">
    <property type="entry name" value="beta and beta-prime subunits of DNA dependent RNA-polymerase"/>
    <property type="match status" value="1"/>
</dbReference>
<protein>
    <recommendedName>
        <fullName evidence="1">DNA-directed RNA polymerase</fullName>
        <ecNumber evidence="1">2.7.7.6</ecNumber>
    </recommendedName>
</protein>
<organism evidence="9 10">
    <name type="scientific">candidate division WOR-3 bacterium JGI_Cruoil_03_44_89</name>
    <dbReference type="NCBI Taxonomy" id="1973748"/>
    <lineage>
        <taxon>Bacteria</taxon>
        <taxon>Bacteria division WOR-3</taxon>
    </lineage>
</organism>
<dbReference type="PANTHER" id="PTHR20856">
    <property type="entry name" value="DNA-DIRECTED RNA POLYMERASE I SUBUNIT 2"/>
    <property type="match status" value="1"/>
</dbReference>
<dbReference type="FunFam" id="3.90.1800.10:FF:000001">
    <property type="entry name" value="DNA-directed RNA polymerase subunit beta"/>
    <property type="match status" value="1"/>
</dbReference>
<dbReference type="InterPro" id="IPR007120">
    <property type="entry name" value="DNA-dir_RNAP_su2_dom"/>
</dbReference>
<evidence type="ECO:0000313" key="10">
    <source>
        <dbReference type="Proteomes" id="UP000215215"/>
    </source>
</evidence>
<dbReference type="GO" id="GO:0000428">
    <property type="term" value="C:DNA-directed RNA polymerase complex"/>
    <property type="evidence" value="ECO:0007669"/>
    <property type="project" value="UniProtKB-KW"/>
</dbReference>
<reference evidence="9 10" key="1">
    <citation type="submission" date="2017-07" db="EMBL/GenBank/DDBJ databases">
        <title>Recovery of genomes from metagenomes via a dereplication, aggregation, and scoring strategy.</title>
        <authorList>
            <person name="Sieber C.M."/>
            <person name="Probst A.J."/>
            <person name="Sharrar A."/>
            <person name="Thomas B.C."/>
            <person name="Hess M."/>
            <person name="Tringe S.G."/>
            <person name="Banfield J.F."/>
        </authorList>
    </citation>
    <scope>NUCLEOTIDE SEQUENCE [LARGE SCALE GENOMIC DNA]</scope>
    <source>
        <strain evidence="9">JGI_Cruoil_03_44_89</strain>
    </source>
</reference>
<evidence type="ECO:0000256" key="6">
    <source>
        <dbReference type="ARBA" id="ARBA00048552"/>
    </source>
</evidence>
<dbReference type="EC" id="2.7.7.6" evidence="1"/>
<evidence type="ECO:0000256" key="3">
    <source>
        <dbReference type="ARBA" id="ARBA00022679"/>
    </source>
</evidence>
<keyword evidence="4" id="KW-0548">Nucleotidyltransferase</keyword>
<keyword evidence="3" id="KW-0808">Transferase</keyword>
<dbReference type="GO" id="GO:0003677">
    <property type="term" value="F:DNA binding"/>
    <property type="evidence" value="ECO:0007669"/>
    <property type="project" value="InterPro"/>
</dbReference>
<evidence type="ECO:0000259" key="8">
    <source>
        <dbReference type="Pfam" id="PF04560"/>
    </source>
</evidence>
<dbReference type="GO" id="GO:0006351">
    <property type="term" value="P:DNA-templated transcription"/>
    <property type="evidence" value="ECO:0007669"/>
    <property type="project" value="InterPro"/>
</dbReference>
<evidence type="ECO:0000259" key="7">
    <source>
        <dbReference type="Pfam" id="PF00562"/>
    </source>
</evidence>
<comment type="caution">
    <text evidence="9">The sequence shown here is derived from an EMBL/GenBank/DDBJ whole genome shotgun (WGS) entry which is preliminary data.</text>
</comment>
<evidence type="ECO:0000256" key="1">
    <source>
        <dbReference type="ARBA" id="ARBA00012418"/>
    </source>
</evidence>
<evidence type="ECO:0000256" key="2">
    <source>
        <dbReference type="ARBA" id="ARBA00022478"/>
    </source>
</evidence>
<dbReference type="Proteomes" id="UP000215215">
    <property type="component" value="Unassembled WGS sequence"/>
</dbReference>
<keyword evidence="5" id="KW-0804">Transcription</keyword>
<evidence type="ECO:0000256" key="4">
    <source>
        <dbReference type="ARBA" id="ARBA00022695"/>
    </source>
</evidence>
<evidence type="ECO:0000256" key="5">
    <source>
        <dbReference type="ARBA" id="ARBA00023163"/>
    </source>
</evidence>
<dbReference type="Gene3D" id="2.40.270.10">
    <property type="entry name" value="DNA-directed RNA polymerase, subunit 2, domain 6"/>
    <property type="match status" value="2"/>
</dbReference>